<protein>
    <recommendedName>
        <fullName evidence="3">Transposase</fullName>
    </recommendedName>
</protein>
<evidence type="ECO:0008006" key="3">
    <source>
        <dbReference type="Google" id="ProtNLM"/>
    </source>
</evidence>
<proteinExistence type="predicted"/>
<keyword evidence="2" id="KW-1185">Reference proteome</keyword>
<dbReference type="PANTHER" id="PTHR46060:SF1">
    <property type="entry name" value="MARINER MOS1 TRANSPOSASE-LIKE PROTEIN"/>
    <property type="match status" value="1"/>
</dbReference>
<dbReference type="Gene3D" id="3.30.420.10">
    <property type="entry name" value="Ribonuclease H-like superfamily/Ribonuclease H"/>
    <property type="match status" value="1"/>
</dbReference>
<gene>
    <name evidence="1" type="ORF">CDAR_64801</name>
</gene>
<dbReference type="PANTHER" id="PTHR46060">
    <property type="entry name" value="MARINER MOS1 TRANSPOSASE-LIKE PROTEIN"/>
    <property type="match status" value="1"/>
</dbReference>
<dbReference type="EMBL" id="BPLQ01001363">
    <property type="protein sequence ID" value="GIX81116.1"/>
    <property type="molecule type" value="Genomic_DNA"/>
</dbReference>
<dbReference type="GO" id="GO:0003676">
    <property type="term" value="F:nucleic acid binding"/>
    <property type="evidence" value="ECO:0007669"/>
    <property type="project" value="InterPro"/>
</dbReference>
<organism evidence="1 2">
    <name type="scientific">Caerostris darwini</name>
    <dbReference type="NCBI Taxonomy" id="1538125"/>
    <lineage>
        <taxon>Eukaryota</taxon>
        <taxon>Metazoa</taxon>
        <taxon>Ecdysozoa</taxon>
        <taxon>Arthropoda</taxon>
        <taxon>Chelicerata</taxon>
        <taxon>Arachnida</taxon>
        <taxon>Araneae</taxon>
        <taxon>Araneomorphae</taxon>
        <taxon>Entelegynae</taxon>
        <taxon>Araneoidea</taxon>
        <taxon>Araneidae</taxon>
        <taxon>Caerostris</taxon>
    </lineage>
</organism>
<name>A0AAV4NBT8_9ARAC</name>
<dbReference type="InterPro" id="IPR052709">
    <property type="entry name" value="Transposase-MT_Hybrid"/>
</dbReference>
<dbReference type="AlphaFoldDB" id="A0AAV4NBT8"/>
<accession>A0AAV4NBT8</accession>
<dbReference type="InterPro" id="IPR036397">
    <property type="entry name" value="RNaseH_sf"/>
</dbReference>
<evidence type="ECO:0000313" key="2">
    <source>
        <dbReference type="Proteomes" id="UP001054837"/>
    </source>
</evidence>
<dbReference type="Pfam" id="PF01359">
    <property type="entry name" value="Transposase_1"/>
    <property type="match status" value="1"/>
</dbReference>
<dbReference type="InterPro" id="IPR001888">
    <property type="entry name" value="Transposase_1"/>
</dbReference>
<dbReference type="Proteomes" id="UP001054837">
    <property type="component" value="Unassembled WGS sequence"/>
</dbReference>
<comment type="caution">
    <text evidence="1">The sequence shown here is derived from an EMBL/GenBank/DDBJ whole genome shotgun (WGS) entry which is preliminary data.</text>
</comment>
<sequence length="111" mass="12123">MDETWVHHYTPETKPQTKRWVEAGSSAAKKAKSIASAGKIMASVFWVAKEILLNDYLAKAFIPGCQNSREKAWTEEKGNLSLCKGQRTYAQGCVHDGKTAGFGVTICSAIS</sequence>
<evidence type="ECO:0000313" key="1">
    <source>
        <dbReference type="EMBL" id="GIX81116.1"/>
    </source>
</evidence>
<reference evidence="1 2" key="1">
    <citation type="submission" date="2021-06" db="EMBL/GenBank/DDBJ databases">
        <title>Caerostris darwini draft genome.</title>
        <authorList>
            <person name="Kono N."/>
            <person name="Arakawa K."/>
        </authorList>
    </citation>
    <scope>NUCLEOTIDE SEQUENCE [LARGE SCALE GENOMIC DNA]</scope>
</reference>